<evidence type="ECO:0000256" key="1">
    <source>
        <dbReference type="SAM" id="MobiDB-lite"/>
    </source>
</evidence>
<feature type="region of interest" description="Disordered" evidence="1">
    <location>
        <begin position="277"/>
        <end position="308"/>
    </location>
</feature>
<organism evidence="2 3">
    <name type="scientific">Bodo saltans</name>
    <name type="common">Flagellated protozoan</name>
    <dbReference type="NCBI Taxonomy" id="75058"/>
    <lineage>
        <taxon>Eukaryota</taxon>
        <taxon>Discoba</taxon>
        <taxon>Euglenozoa</taxon>
        <taxon>Kinetoplastea</taxon>
        <taxon>Metakinetoplastina</taxon>
        <taxon>Eubodonida</taxon>
        <taxon>Bodonidae</taxon>
        <taxon>Bodo</taxon>
    </lineage>
</organism>
<accession>A0A0S4JVF3</accession>
<feature type="compositionally biased region" description="Polar residues" evidence="1">
    <location>
        <begin position="468"/>
        <end position="490"/>
    </location>
</feature>
<feature type="region of interest" description="Disordered" evidence="1">
    <location>
        <begin position="436"/>
        <end position="490"/>
    </location>
</feature>
<name>A0A0S4JVF3_BODSA</name>
<feature type="compositionally biased region" description="Polar residues" evidence="1">
    <location>
        <begin position="286"/>
        <end position="296"/>
    </location>
</feature>
<dbReference type="EMBL" id="CYKH01002118">
    <property type="protein sequence ID" value="CUG93107.1"/>
    <property type="molecule type" value="Genomic_DNA"/>
</dbReference>
<sequence length="904" mass="98243">MTIATSKKHPKPRALKILHDAARRSRATSRLPLETVLFESLAGRFLQVQFSATQAGKFFTLEAIPIRGVTEDSNAAASSTDATSPSHCLAIFLYDLTLEWKFPVAQFDDVTVSRSALKTLDPSSMRFYVVPFCRESHATTEGDILLCSNGAFVSVDYTAAHPRVKTFRSSRFGFDVVGGEGDGFCCTVQWQTSIVDTALSLQEHRERSQKEEAERAALRVARSSYLSSLAQELHELEGEVESRPKTKDELIRDSEDLFSNAFAERILLFPYGPQTDVAPDGASRSEPVSNATSFHRTNSRSGRSGSLSVGLSAGDFGVKFVREETMVSEEGGNAPISGPMGVVCVLSGGKLLAIPLSRYALTTHATAPLSDRVAKFMDAVDGGLMRMEKPASRTQSLVGATQGSGLFTPMAHRVGSRANMFPTGLLVGDPAADDDLDTSQTSNIGRGGAPKATPLSKRVSPINRAVSFVNSNPNADQQQASTPSELSTSMTGMTPHTFSITGNDQIPAGPRTTAESDSVLHPKVIAVDLSVFCRDAQAPITMTSTPDRILVGLPDGEVVQFTLASSQFAQVLEELPNKKRTSENRRDKEPLRGADYPCTLLGVDQKGSDINANANNNNANTVQGKSTTVLWCGKSFAARTVRAWGYDTDLAVRDILVEDRQQDQETTSAVIHPHKSHVILFSPRGYICVANLNTGFVGRLCPIVLSESEMTMRTQQMDLGIGDMSSGTEVLKFNAHGSILMRYSPLYHSAVLYDVRELDAMITAEERALVKASSLVCGFEDEDSIFEPTSTPPQQNALITTSQHVALVSRTDEDYQRALRAVASVPKERLRGYLERITSKSRQAPQARVDHAFFVVQAIQACPTFHANVGDGDGRNAPAILASLEQRDLEKDAVFQYWNNVLDD</sequence>
<protein>
    <submittedName>
        <fullName evidence="2">Uncharacterized protein</fullName>
    </submittedName>
</protein>
<keyword evidence="3" id="KW-1185">Reference proteome</keyword>
<gene>
    <name evidence="2" type="ORF">BSAL_40790</name>
</gene>
<evidence type="ECO:0000313" key="3">
    <source>
        <dbReference type="Proteomes" id="UP000051952"/>
    </source>
</evidence>
<proteinExistence type="predicted"/>
<dbReference type="AlphaFoldDB" id="A0A0S4JVF3"/>
<feature type="compositionally biased region" description="Low complexity" evidence="1">
    <location>
        <begin position="299"/>
        <end position="308"/>
    </location>
</feature>
<feature type="non-terminal residue" evidence="2">
    <location>
        <position position="904"/>
    </location>
</feature>
<dbReference type="VEuPathDB" id="TriTrypDB:BSAL_40790"/>
<evidence type="ECO:0000313" key="2">
    <source>
        <dbReference type="EMBL" id="CUG93107.1"/>
    </source>
</evidence>
<dbReference type="Proteomes" id="UP000051952">
    <property type="component" value="Unassembled WGS sequence"/>
</dbReference>
<reference evidence="3" key="1">
    <citation type="submission" date="2015-09" db="EMBL/GenBank/DDBJ databases">
        <authorList>
            <consortium name="Pathogen Informatics"/>
        </authorList>
    </citation>
    <scope>NUCLEOTIDE SEQUENCE [LARGE SCALE GENOMIC DNA]</scope>
    <source>
        <strain evidence="3">Lake Konstanz</strain>
    </source>
</reference>